<keyword evidence="1" id="KW-0472">Membrane</keyword>
<keyword evidence="1" id="KW-1133">Transmembrane helix</keyword>
<feature type="transmembrane region" description="Helical" evidence="1">
    <location>
        <begin position="55"/>
        <end position="73"/>
    </location>
</feature>
<dbReference type="RefSeq" id="WP_290139867.1">
    <property type="nucleotide sequence ID" value="NZ_CP101620.1"/>
</dbReference>
<name>A0ABY5I269_9FIRM</name>
<dbReference type="Proteomes" id="UP001060112">
    <property type="component" value="Chromosome"/>
</dbReference>
<evidence type="ECO:0000313" key="3">
    <source>
        <dbReference type="EMBL" id="UTY39040.1"/>
    </source>
</evidence>
<dbReference type="Pfam" id="PF14317">
    <property type="entry name" value="YcxB"/>
    <property type="match status" value="1"/>
</dbReference>
<keyword evidence="1" id="KW-0812">Transmembrane</keyword>
<feature type="domain" description="YcxB-like C-terminal" evidence="2">
    <location>
        <begin position="110"/>
        <end position="160"/>
    </location>
</feature>
<dbReference type="EMBL" id="CP101620">
    <property type="protein sequence ID" value="UTY39040.1"/>
    <property type="molecule type" value="Genomic_DNA"/>
</dbReference>
<dbReference type="InterPro" id="IPR025588">
    <property type="entry name" value="YcxB-like_C"/>
</dbReference>
<evidence type="ECO:0000313" key="4">
    <source>
        <dbReference type="Proteomes" id="UP001060112"/>
    </source>
</evidence>
<proteinExistence type="predicted"/>
<gene>
    <name evidence="3" type="ORF">NMU03_15905</name>
</gene>
<reference evidence="3" key="1">
    <citation type="submission" date="2022-07" db="EMBL/GenBank/DDBJ databases">
        <title>Faecal culturing of patients with breast cancer.</title>
        <authorList>
            <person name="Teng N.M.Y."/>
            <person name="Kiu R."/>
            <person name="Evans R."/>
            <person name="Baker D.J."/>
            <person name="Zenner C."/>
            <person name="Robinson S.D."/>
            <person name="Hall L.J."/>
        </authorList>
    </citation>
    <scope>NUCLEOTIDE SEQUENCE</scope>
    <source>
        <strain evidence="3">LH1062</strain>
    </source>
</reference>
<evidence type="ECO:0000259" key="2">
    <source>
        <dbReference type="Pfam" id="PF14317"/>
    </source>
</evidence>
<keyword evidence="4" id="KW-1185">Reference proteome</keyword>
<evidence type="ECO:0000256" key="1">
    <source>
        <dbReference type="SAM" id="Phobius"/>
    </source>
</evidence>
<sequence length="173" mass="20322">MKRIQISHNVVDESLLKEVKKYMITSWQKYLLILTGIIAFALGVINLMHQETMQGVLFLVLGVICIGEIFFLIHGHYKEMMKLITEETEDHQITYTMSFGKDYVVVHNCQTSIDNKIPYHHLKTISQTDNAYILLAKKNDMIIIRKDCLKISIQDFMQFLKEKDTKIKRWLKV</sequence>
<accession>A0ABY5I269</accession>
<feature type="transmembrane region" description="Helical" evidence="1">
    <location>
        <begin position="30"/>
        <end position="49"/>
    </location>
</feature>
<protein>
    <submittedName>
        <fullName evidence="3">YcxB family protein</fullName>
    </submittedName>
</protein>
<organism evidence="3 4">
    <name type="scientific">Allocoprobacillus halotolerans</name>
    <dbReference type="NCBI Taxonomy" id="2944914"/>
    <lineage>
        <taxon>Bacteria</taxon>
        <taxon>Bacillati</taxon>
        <taxon>Bacillota</taxon>
        <taxon>Erysipelotrichia</taxon>
        <taxon>Erysipelotrichales</taxon>
        <taxon>Erysipelotrichaceae</taxon>
        <taxon>Allocoprobacillus</taxon>
    </lineage>
</organism>